<dbReference type="EMBL" id="CP000393">
    <property type="protein sequence ID" value="ABG52373.1"/>
    <property type="molecule type" value="Genomic_DNA"/>
</dbReference>
<dbReference type="AlphaFoldDB" id="Q10ZF1"/>
<protein>
    <submittedName>
        <fullName evidence="2">Tetratricopeptide TPR_2</fullName>
    </submittedName>
</protein>
<accession>Q10ZF1</accession>
<organism evidence="2">
    <name type="scientific">Trichodesmium erythraeum (strain IMS101)</name>
    <dbReference type="NCBI Taxonomy" id="203124"/>
    <lineage>
        <taxon>Bacteria</taxon>
        <taxon>Bacillati</taxon>
        <taxon>Cyanobacteriota</taxon>
        <taxon>Cyanophyceae</taxon>
        <taxon>Oscillatoriophycideae</taxon>
        <taxon>Oscillatoriales</taxon>
        <taxon>Microcoleaceae</taxon>
        <taxon>Trichodesmium</taxon>
    </lineage>
</organism>
<dbReference type="Gene3D" id="1.25.40.10">
    <property type="entry name" value="Tetratricopeptide repeat domain"/>
    <property type="match status" value="1"/>
</dbReference>
<name>Q10ZF1_TRIEI</name>
<reference evidence="2" key="1">
    <citation type="submission" date="2006-06" db="EMBL/GenBank/DDBJ databases">
        <title>Complete sequence of Trichodesmium erythraeum IMS101.</title>
        <authorList>
            <consortium name="US DOE Joint Genome Institute"/>
            <person name="Copeland A."/>
            <person name="Lucas S."/>
            <person name="Lapidus A."/>
            <person name="Barry K."/>
            <person name="Detter J.C."/>
            <person name="Glavina del Rio T."/>
            <person name="Hammon N."/>
            <person name="Israni S."/>
            <person name="Dalin E."/>
            <person name="Tice H."/>
            <person name="Pitluck S."/>
            <person name="Kiss H."/>
            <person name="Munk A.C."/>
            <person name="Brettin T."/>
            <person name="Bruce D."/>
            <person name="Han C."/>
            <person name="Tapia R."/>
            <person name="Gilna P."/>
            <person name="Schmutz J."/>
            <person name="Larimer F."/>
            <person name="Land M."/>
            <person name="Hauser L."/>
            <person name="Kyrpides N."/>
            <person name="Kim E."/>
            <person name="Richardson P."/>
        </authorList>
    </citation>
    <scope>NUCLEOTIDE SEQUENCE [LARGE SCALE GENOMIC DNA]</scope>
    <source>
        <strain evidence="2">IMS101</strain>
    </source>
</reference>
<dbReference type="InterPro" id="IPR019734">
    <property type="entry name" value="TPR_rpt"/>
</dbReference>
<dbReference type="InterPro" id="IPR011990">
    <property type="entry name" value="TPR-like_helical_dom_sf"/>
</dbReference>
<sequence length="434" mass="48959">MDSSQLKIIGSGLETTLSSYEKVLRELEAAEPPKPEQILAVLNARDVVQAVWNQSTPISTNTQQKLLKLDNLLRAQAHRITQTKGVNLSQYRSSFSPPEKAWWWRLETEAPPHFWDRWDWLWRGFTVAGWTANLGLLIDIVPRFIGAGTGLPGTIAVAFPSLITLLQARSELTKTGQEGFNRLLKRLGIPQHFHEEARFGSTAMLFVLLVALRANFPAFSDMYNKKGFEKYQQGQFAGAESIYQQALALDPDNFEAHYNLAVLYEDLQEFDKAKTQYQFAVKGKFIKAQNNQARLHIIDNKPDLAIPLLLKGFNNFANQDNPSIAITYTLYKNLGWAFSKQEQTQLAEKFLKTAIQIGNSSEGIEKIKARGSAHCLLAQLFQGQPEKQAEAVEQWQKCCQLGSVFNPDESKWLSSAHKKLKEAGKSCDEDNLNL</sequence>
<proteinExistence type="predicted"/>
<dbReference type="OrthoDB" id="530353at2"/>
<dbReference type="eggNOG" id="COG0457">
    <property type="taxonomic scope" value="Bacteria"/>
</dbReference>
<gene>
    <name evidence="2" type="ordered locus">Tery_3260</name>
</gene>
<keyword evidence="1" id="KW-0802">TPR repeat</keyword>
<dbReference type="SUPFAM" id="SSF48452">
    <property type="entry name" value="TPR-like"/>
    <property type="match status" value="1"/>
</dbReference>
<dbReference type="STRING" id="203124.Tery_3260"/>
<dbReference type="Pfam" id="PF14559">
    <property type="entry name" value="TPR_19"/>
    <property type="match status" value="1"/>
</dbReference>
<evidence type="ECO:0000313" key="2">
    <source>
        <dbReference type="EMBL" id="ABG52373.1"/>
    </source>
</evidence>
<evidence type="ECO:0000256" key="1">
    <source>
        <dbReference type="PROSITE-ProRule" id="PRU00339"/>
    </source>
</evidence>
<feature type="repeat" description="TPR" evidence="1">
    <location>
        <begin position="220"/>
        <end position="253"/>
    </location>
</feature>
<dbReference type="KEGG" id="ter:Tery_3260"/>
<dbReference type="PROSITE" id="PS50005">
    <property type="entry name" value="TPR"/>
    <property type="match status" value="1"/>
</dbReference>
<dbReference type="SMART" id="SM00028">
    <property type="entry name" value="TPR"/>
    <property type="match status" value="3"/>
</dbReference>
<dbReference type="RefSeq" id="WP_011612718.1">
    <property type="nucleotide sequence ID" value="NC_008312.1"/>
</dbReference>
<dbReference type="HOGENOM" id="CLU_036691_1_0_3"/>